<keyword evidence="1" id="KW-0812">Transmembrane</keyword>
<organism evidence="2">
    <name type="scientific">Rhizophora mucronata</name>
    <name type="common">Asiatic mangrove</name>
    <dbReference type="NCBI Taxonomy" id="61149"/>
    <lineage>
        <taxon>Eukaryota</taxon>
        <taxon>Viridiplantae</taxon>
        <taxon>Streptophyta</taxon>
        <taxon>Embryophyta</taxon>
        <taxon>Tracheophyta</taxon>
        <taxon>Spermatophyta</taxon>
        <taxon>Magnoliopsida</taxon>
        <taxon>eudicotyledons</taxon>
        <taxon>Gunneridae</taxon>
        <taxon>Pentapetalae</taxon>
        <taxon>rosids</taxon>
        <taxon>fabids</taxon>
        <taxon>Malpighiales</taxon>
        <taxon>Rhizophoraceae</taxon>
        <taxon>Rhizophora</taxon>
    </lineage>
</organism>
<keyword evidence="1" id="KW-1133">Transmembrane helix</keyword>
<accession>A0A2P2IXG4</accession>
<name>A0A2P2IXG4_RHIMU</name>
<evidence type="ECO:0000313" key="2">
    <source>
        <dbReference type="EMBL" id="MBW85916.1"/>
    </source>
</evidence>
<dbReference type="AlphaFoldDB" id="A0A2P2IXG4"/>
<sequence>MCAFMLCKSLEPFYGFIWLRPLIILCAEYFLTNFLFCTCFALTY</sequence>
<evidence type="ECO:0000256" key="1">
    <source>
        <dbReference type="SAM" id="Phobius"/>
    </source>
</evidence>
<keyword evidence="1" id="KW-0472">Membrane</keyword>
<feature type="transmembrane region" description="Helical" evidence="1">
    <location>
        <begin position="22"/>
        <end position="43"/>
    </location>
</feature>
<reference evidence="2" key="1">
    <citation type="submission" date="2018-02" db="EMBL/GenBank/DDBJ databases">
        <title>Rhizophora mucronata_Transcriptome.</title>
        <authorList>
            <person name="Meera S.P."/>
            <person name="Sreeshan A."/>
            <person name="Augustine A."/>
        </authorList>
    </citation>
    <scope>NUCLEOTIDE SEQUENCE</scope>
    <source>
        <tissue evidence="2">Leaf</tissue>
    </source>
</reference>
<protein>
    <submittedName>
        <fullName evidence="2">Uncharacterized protein</fullName>
    </submittedName>
</protein>
<dbReference type="EMBL" id="GGEC01005433">
    <property type="protein sequence ID" value="MBW85916.1"/>
    <property type="molecule type" value="Transcribed_RNA"/>
</dbReference>
<proteinExistence type="predicted"/>